<gene>
    <name evidence="6" type="ORF">G2W53_007200</name>
</gene>
<evidence type="ECO:0000313" key="7">
    <source>
        <dbReference type="Proteomes" id="UP000634136"/>
    </source>
</evidence>
<dbReference type="Pfam" id="PF02485">
    <property type="entry name" value="Branch"/>
    <property type="match status" value="1"/>
</dbReference>
<dbReference type="GO" id="GO:0016020">
    <property type="term" value="C:membrane"/>
    <property type="evidence" value="ECO:0007669"/>
    <property type="project" value="UniProtKB-SubCell"/>
</dbReference>
<evidence type="ECO:0000256" key="1">
    <source>
        <dbReference type="ARBA" id="ARBA00004606"/>
    </source>
</evidence>
<dbReference type="InterPro" id="IPR044610">
    <property type="entry name" value="GLCAT14A/B/C"/>
</dbReference>
<dbReference type="InterPro" id="IPR003406">
    <property type="entry name" value="Glyco_trans_14"/>
</dbReference>
<dbReference type="GO" id="GO:0015020">
    <property type="term" value="F:glucuronosyltransferase activity"/>
    <property type="evidence" value="ECO:0007669"/>
    <property type="project" value="InterPro"/>
</dbReference>
<dbReference type="PANTHER" id="PTHR45719">
    <property type="entry name" value="GLYCOSYLTRANSFERASE"/>
    <property type="match status" value="1"/>
</dbReference>
<evidence type="ECO:0000256" key="2">
    <source>
        <dbReference type="ARBA" id="ARBA00022676"/>
    </source>
</evidence>
<dbReference type="PANTHER" id="PTHR45719:SF5">
    <property type="entry name" value="BETA-GLUCURONOSYLTRANSFERASE GLCAT14B-LIKE"/>
    <property type="match status" value="1"/>
</dbReference>
<evidence type="ECO:0000313" key="6">
    <source>
        <dbReference type="EMBL" id="KAF7838718.1"/>
    </source>
</evidence>
<keyword evidence="2" id="KW-0328">Glycosyltransferase</keyword>
<keyword evidence="3 6" id="KW-0808">Transferase</keyword>
<comment type="subcellular location">
    <subcellularLocation>
        <location evidence="1">Membrane</location>
        <topology evidence="1">Single-pass type II membrane protein</topology>
    </subcellularLocation>
</comment>
<accession>A0A834X4Y0</accession>
<comment type="caution">
    <text evidence="6">The sequence shown here is derived from an EMBL/GenBank/DDBJ whole genome shotgun (WGS) entry which is preliminary data.</text>
</comment>
<dbReference type="EMBL" id="JAAIUW010000003">
    <property type="protein sequence ID" value="KAF7838718.1"/>
    <property type="molecule type" value="Genomic_DNA"/>
</dbReference>
<dbReference type="Proteomes" id="UP000634136">
    <property type="component" value="Unassembled WGS sequence"/>
</dbReference>
<reference evidence="6" key="1">
    <citation type="submission" date="2020-09" db="EMBL/GenBank/DDBJ databases">
        <title>Genome-Enabled Discovery of Anthraquinone Biosynthesis in Senna tora.</title>
        <authorList>
            <person name="Kang S.-H."/>
            <person name="Pandey R.P."/>
            <person name="Lee C.-M."/>
            <person name="Sim J.-S."/>
            <person name="Jeong J.-T."/>
            <person name="Choi B.-S."/>
            <person name="Jung M."/>
            <person name="Ginzburg D."/>
            <person name="Zhao K."/>
            <person name="Won S.Y."/>
            <person name="Oh T.-J."/>
            <person name="Yu Y."/>
            <person name="Kim N.-H."/>
            <person name="Lee O.R."/>
            <person name="Lee T.-H."/>
            <person name="Bashyal P."/>
            <person name="Kim T.-S."/>
            <person name="Lee W.-H."/>
            <person name="Kawkins C."/>
            <person name="Kim C.-K."/>
            <person name="Kim J.S."/>
            <person name="Ahn B.O."/>
            <person name="Rhee S.Y."/>
            <person name="Sohng J.K."/>
        </authorList>
    </citation>
    <scope>NUCLEOTIDE SEQUENCE</scope>
    <source>
        <tissue evidence="6">Leaf</tissue>
    </source>
</reference>
<organism evidence="6 7">
    <name type="scientific">Senna tora</name>
    <dbReference type="NCBI Taxonomy" id="362788"/>
    <lineage>
        <taxon>Eukaryota</taxon>
        <taxon>Viridiplantae</taxon>
        <taxon>Streptophyta</taxon>
        <taxon>Embryophyta</taxon>
        <taxon>Tracheophyta</taxon>
        <taxon>Spermatophyta</taxon>
        <taxon>Magnoliopsida</taxon>
        <taxon>eudicotyledons</taxon>
        <taxon>Gunneridae</taxon>
        <taxon>Pentapetalae</taxon>
        <taxon>rosids</taxon>
        <taxon>fabids</taxon>
        <taxon>Fabales</taxon>
        <taxon>Fabaceae</taxon>
        <taxon>Caesalpinioideae</taxon>
        <taxon>Cassia clade</taxon>
        <taxon>Senna</taxon>
    </lineage>
</organism>
<dbReference type="OrthoDB" id="2019572at2759"/>
<dbReference type="AlphaFoldDB" id="A0A834X4Y0"/>
<keyword evidence="5" id="KW-0325">Glycoprotein</keyword>
<proteinExistence type="predicted"/>
<keyword evidence="4" id="KW-0472">Membrane</keyword>
<evidence type="ECO:0000256" key="5">
    <source>
        <dbReference type="ARBA" id="ARBA00023180"/>
    </source>
</evidence>
<keyword evidence="7" id="KW-1185">Reference proteome</keyword>
<protein>
    <submittedName>
        <fullName evidence="6">Beta-glucuronosyltransferase GlcAT14B-like</fullName>
    </submittedName>
</protein>
<evidence type="ECO:0000256" key="4">
    <source>
        <dbReference type="ARBA" id="ARBA00023136"/>
    </source>
</evidence>
<name>A0A834X4Y0_9FABA</name>
<evidence type="ECO:0000256" key="3">
    <source>
        <dbReference type="ARBA" id="ARBA00022679"/>
    </source>
</evidence>
<sequence>MSAMFASPRGVQSIGTNFKALPSKQTATASSLSSSFSARAKPVIIDPGLYSLHKSDVFWVTEKRNVPTAYKLFTGSAWMMLSRPFVEYCIWGWDNLPRMVLMYYANFLSSPEGYFHTVICNAEEFRNTTVNHDYTSYHGITLQNNTHISLPIMTTKECKPTMIPDFSLPSSQQNNNSFIQLTPMVAMGSNMKKDGKQHSKQNRDYHLLIRSEQSSTLLLEDYDIANIPSRHTINGKLNSFPDRKTRREAMNQQFSTFDA</sequence>